<protein>
    <submittedName>
        <fullName evidence="3">Uncharacterized protein</fullName>
    </submittedName>
</protein>
<feature type="coiled-coil region" evidence="1">
    <location>
        <begin position="100"/>
        <end position="169"/>
    </location>
</feature>
<name>A0A7S3GM44_9EUKA</name>
<keyword evidence="1" id="KW-0175">Coiled coil</keyword>
<feature type="region of interest" description="Disordered" evidence="2">
    <location>
        <begin position="1"/>
        <end position="37"/>
    </location>
</feature>
<feature type="compositionally biased region" description="Acidic residues" evidence="2">
    <location>
        <begin position="19"/>
        <end position="28"/>
    </location>
</feature>
<accession>A0A7S3GM44</accession>
<gene>
    <name evidence="3" type="ORF">PBIL07802_LOCUS33063</name>
</gene>
<dbReference type="AlphaFoldDB" id="A0A7S3GM44"/>
<sequence length="187" mass="21349">MSLPAITPTPSPLPREVGGEEGGEEGGEDGVQSPSRFKVLKKGEVPLTSWNDIDVSLFVRKELKKHSDMRGQTDDKVMGAVRRVFPALQKAMKRASRLREGEFKQEREEMEEVIASKEREVEEIRRRGEEMEAKVKEMQARLKQEERKNTHLQERLNRAEAKIDEISTTPSTVCIHADSHMRSVAKR</sequence>
<evidence type="ECO:0000256" key="2">
    <source>
        <dbReference type="SAM" id="MobiDB-lite"/>
    </source>
</evidence>
<proteinExistence type="predicted"/>
<dbReference type="SUPFAM" id="SSF57997">
    <property type="entry name" value="Tropomyosin"/>
    <property type="match status" value="1"/>
</dbReference>
<evidence type="ECO:0000313" key="3">
    <source>
        <dbReference type="EMBL" id="CAE0270708.1"/>
    </source>
</evidence>
<reference evidence="3" key="1">
    <citation type="submission" date="2021-01" db="EMBL/GenBank/DDBJ databases">
        <authorList>
            <person name="Corre E."/>
            <person name="Pelletier E."/>
            <person name="Niang G."/>
            <person name="Scheremetjew M."/>
            <person name="Finn R."/>
            <person name="Kale V."/>
            <person name="Holt S."/>
            <person name="Cochrane G."/>
            <person name="Meng A."/>
            <person name="Brown T."/>
            <person name="Cohen L."/>
        </authorList>
    </citation>
    <scope>NUCLEOTIDE SEQUENCE</scope>
    <source>
        <strain evidence="3">NIES-2562</strain>
    </source>
</reference>
<dbReference type="EMBL" id="HBIB01050045">
    <property type="protein sequence ID" value="CAE0270708.1"/>
    <property type="molecule type" value="Transcribed_RNA"/>
</dbReference>
<organism evidence="3">
    <name type="scientific">Palpitomonas bilix</name>
    <dbReference type="NCBI Taxonomy" id="652834"/>
    <lineage>
        <taxon>Eukaryota</taxon>
        <taxon>Eukaryota incertae sedis</taxon>
    </lineage>
</organism>
<evidence type="ECO:0000256" key="1">
    <source>
        <dbReference type="SAM" id="Coils"/>
    </source>
</evidence>